<dbReference type="RefSeq" id="WP_173269448.1">
    <property type="nucleotide sequence ID" value="NZ_AP021889.1"/>
</dbReference>
<evidence type="ECO:0000256" key="1">
    <source>
        <dbReference type="ARBA" id="ARBA00001933"/>
    </source>
</evidence>
<evidence type="ECO:0000256" key="10">
    <source>
        <dbReference type="PIRSR" id="PIRSR604723-51"/>
    </source>
</evidence>
<evidence type="ECO:0000256" key="5">
    <source>
        <dbReference type="ARBA" id="ARBA00022679"/>
    </source>
</evidence>
<feature type="binding site" evidence="9">
    <location>
        <position position="243"/>
    </location>
    <ligand>
        <name>pyridoxal 5'-phosphate</name>
        <dbReference type="ChEBI" id="CHEBI:597326"/>
    </ligand>
</feature>
<comment type="catalytic activity">
    <reaction evidence="8 9">
        <text>6-carboxyhexanoyl-[ACP] + L-alanine + H(+) = (8S)-8-amino-7-oxononanoate + holo-[ACP] + CO2</text>
        <dbReference type="Rhea" id="RHEA:42288"/>
        <dbReference type="Rhea" id="RHEA-COMP:9685"/>
        <dbReference type="Rhea" id="RHEA-COMP:9955"/>
        <dbReference type="ChEBI" id="CHEBI:15378"/>
        <dbReference type="ChEBI" id="CHEBI:16526"/>
        <dbReference type="ChEBI" id="CHEBI:57972"/>
        <dbReference type="ChEBI" id="CHEBI:64479"/>
        <dbReference type="ChEBI" id="CHEBI:78846"/>
        <dbReference type="ChEBI" id="CHEBI:149468"/>
        <dbReference type="EC" id="2.3.1.47"/>
    </reaction>
</comment>
<evidence type="ECO:0000259" key="11">
    <source>
        <dbReference type="Pfam" id="PF00155"/>
    </source>
</evidence>
<dbReference type="UniPathway" id="UPA00078"/>
<accession>A0A6F8PRR2</accession>
<feature type="binding site" evidence="9">
    <location>
        <position position="360"/>
    </location>
    <ligand>
        <name>substrate</name>
    </ligand>
</feature>
<feature type="binding site" evidence="9">
    <location>
        <begin position="113"/>
        <end position="114"/>
    </location>
    <ligand>
        <name>pyridoxal 5'-phosphate</name>
        <dbReference type="ChEBI" id="CHEBI:597326"/>
    </ligand>
</feature>
<sequence>MPINSIQERFAKRLNKRRAEHLYRQRPLAFSPQQPQMKINGVECINFCSNDYLGLANHPQIKQRLIDALQNDQLSYGSGAAHLVTGHHLQHHLLEDELADWLGVERVLLFSTGFMANLAVLQTLAQKGDVLLGDKLNHASLVDGALQSDADFKRYPHRDMAALEKRLQQTHAQQKQAIIVTDGVFSMDGDLAPLHHIQQLAKDYNAWTIIDDAHGFGALGTQGRGSLSHFGLSADANTVQIGTLGKAFGCSGAFVAGSNTLIESLIQFARPYIYTTASPQLNAVAVREALKIIKSADNKRQKLQTLIEQFRTGAKQLGLQLWDSPTAIQPILLGDSARALRWSEQLKQQGFWIAAIRPPTVPQGQARLRVTLSAQHSAQQIQNLLNALAVCIESADS</sequence>
<dbReference type="Gene3D" id="3.40.640.10">
    <property type="entry name" value="Type I PLP-dependent aspartate aminotransferase-like (Major domain)"/>
    <property type="match status" value="1"/>
</dbReference>
<keyword evidence="13" id="KW-1185">Reference proteome</keyword>
<dbReference type="InterPro" id="IPR050087">
    <property type="entry name" value="AON_synthase_class-II"/>
</dbReference>
<reference evidence="13" key="1">
    <citation type="submission" date="2019-11" db="EMBL/GenBank/DDBJ databases">
        <title>Isolation and characterization of two novel species in the genus Thiomicrorhabdus.</title>
        <authorList>
            <person name="Mochizuki J."/>
            <person name="Kojima H."/>
            <person name="Fukui M."/>
        </authorList>
    </citation>
    <scope>NUCLEOTIDE SEQUENCE [LARGE SCALE GENOMIC DNA]</scope>
    <source>
        <strain evidence="13">aks77</strain>
    </source>
</reference>
<feature type="binding site" evidence="9">
    <location>
        <position position="138"/>
    </location>
    <ligand>
        <name>substrate</name>
    </ligand>
</feature>
<dbReference type="KEGG" id="tse:THMIRHAS_01780"/>
<keyword evidence="6 9" id="KW-0093">Biotin biosynthesis</keyword>
<dbReference type="InterPro" id="IPR004723">
    <property type="entry name" value="AONS_Archaea/Proteobacteria"/>
</dbReference>
<name>A0A6F8PRR2_9GAMM</name>
<feature type="modified residue" description="N6-(pyridoxal phosphate)lysine" evidence="9 10">
    <location>
        <position position="246"/>
    </location>
</feature>
<dbReference type="CDD" id="cd06454">
    <property type="entry name" value="KBL_like"/>
    <property type="match status" value="1"/>
</dbReference>
<dbReference type="EC" id="2.3.1.47" evidence="9"/>
<feature type="binding site" evidence="9">
    <location>
        <position position="186"/>
    </location>
    <ligand>
        <name>pyridoxal 5'-phosphate</name>
        <dbReference type="ChEBI" id="CHEBI:597326"/>
    </ligand>
</feature>
<dbReference type="PROSITE" id="PS00599">
    <property type="entry name" value="AA_TRANSFER_CLASS_2"/>
    <property type="match status" value="1"/>
</dbReference>
<dbReference type="AlphaFoldDB" id="A0A6F8PRR2"/>
<dbReference type="EMBL" id="AP021889">
    <property type="protein sequence ID" value="BBP44805.1"/>
    <property type="molecule type" value="Genomic_DNA"/>
</dbReference>
<dbReference type="PANTHER" id="PTHR13693">
    <property type="entry name" value="CLASS II AMINOTRANSFERASE/8-AMINO-7-OXONONANOATE SYNTHASE"/>
    <property type="match status" value="1"/>
</dbReference>
<evidence type="ECO:0000256" key="9">
    <source>
        <dbReference type="HAMAP-Rule" id="MF_01693"/>
    </source>
</evidence>
<dbReference type="InterPro" id="IPR015422">
    <property type="entry name" value="PyrdxlP-dep_Trfase_small"/>
</dbReference>
<dbReference type="SUPFAM" id="SSF53383">
    <property type="entry name" value="PLP-dependent transferases"/>
    <property type="match status" value="1"/>
</dbReference>
<keyword evidence="5 9" id="KW-0808">Transferase</keyword>
<evidence type="ECO:0000256" key="8">
    <source>
        <dbReference type="ARBA" id="ARBA00047715"/>
    </source>
</evidence>
<dbReference type="Pfam" id="PF00155">
    <property type="entry name" value="Aminotran_1_2"/>
    <property type="match status" value="1"/>
</dbReference>
<dbReference type="GO" id="GO:0008710">
    <property type="term" value="F:8-amino-7-oxononanoate synthase activity"/>
    <property type="evidence" value="ECO:0007669"/>
    <property type="project" value="UniProtKB-UniRule"/>
</dbReference>
<comment type="subunit">
    <text evidence="4 9">Homodimer.</text>
</comment>
<evidence type="ECO:0000256" key="6">
    <source>
        <dbReference type="ARBA" id="ARBA00022756"/>
    </source>
</evidence>
<dbReference type="PANTHER" id="PTHR13693:SF100">
    <property type="entry name" value="8-AMINO-7-OXONONANOATE SYNTHASE"/>
    <property type="match status" value="1"/>
</dbReference>
<dbReference type="InterPro" id="IPR022834">
    <property type="entry name" value="AONS_Proteobacteria"/>
</dbReference>
<dbReference type="GO" id="GO:0009102">
    <property type="term" value="P:biotin biosynthetic process"/>
    <property type="evidence" value="ECO:0007669"/>
    <property type="project" value="UniProtKB-UniRule"/>
</dbReference>
<evidence type="ECO:0000256" key="4">
    <source>
        <dbReference type="ARBA" id="ARBA00011738"/>
    </source>
</evidence>
<dbReference type="Gene3D" id="3.90.1150.10">
    <property type="entry name" value="Aspartate Aminotransferase, domain 1"/>
    <property type="match status" value="1"/>
</dbReference>
<comment type="function">
    <text evidence="9">Catalyzes the decarboxylative condensation of pimeloyl-[acyl-carrier protein] and L-alanine to produce 8-amino-7-oxononanoate (AON), [acyl-carrier protein], and carbon dioxide.</text>
</comment>
<dbReference type="GO" id="GO:0030170">
    <property type="term" value="F:pyridoxal phosphate binding"/>
    <property type="evidence" value="ECO:0007669"/>
    <property type="project" value="UniProtKB-UniRule"/>
</dbReference>
<protein>
    <recommendedName>
        <fullName evidence="9">8-amino-7-oxononanoate synthase</fullName>
        <shortName evidence="9">AONS</shortName>
        <ecNumber evidence="9">2.3.1.47</ecNumber>
    </recommendedName>
    <alternativeName>
        <fullName evidence="9">7-keto-8-amino-pelargonic acid synthase</fullName>
        <shortName evidence="9">7-KAP synthase</shortName>
        <shortName evidence="9">KAPA synthase</shortName>
    </alternativeName>
    <alternativeName>
        <fullName evidence="9">8-amino-7-ketopelargonate synthase</fullName>
    </alternativeName>
</protein>
<dbReference type="HAMAP" id="MF_01693">
    <property type="entry name" value="BioF_aminotrans_2"/>
    <property type="match status" value="1"/>
</dbReference>
<feature type="domain" description="Aminotransferase class I/classII large" evidence="11">
    <location>
        <begin position="43"/>
        <end position="388"/>
    </location>
</feature>
<comment type="pathway">
    <text evidence="2 9">Cofactor biosynthesis; biotin biosynthesis.</text>
</comment>
<dbReference type="InterPro" id="IPR015421">
    <property type="entry name" value="PyrdxlP-dep_Trfase_major"/>
</dbReference>
<evidence type="ECO:0000256" key="2">
    <source>
        <dbReference type="ARBA" id="ARBA00004746"/>
    </source>
</evidence>
<evidence type="ECO:0000313" key="12">
    <source>
        <dbReference type="EMBL" id="BBP44805.1"/>
    </source>
</evidence>
<gene>
    <name evidence="9 12" type="primary">bioF</name>
    <name evidence="12" type="ORF">THMIRHAS_01780</name>
</gene>
<evidence type="ECO:0000256" key="7">
    <source>
        <dbReference type="ARBA" id="ARBA00022898"/>
    </source>
</evidence>
<dbReference type="InterPro" id="IPR004839">
    <property type="entry name" value="Aminotransferase_I/II_large"/>
</dbReference>
<feature type="binding site" evidence="9">
    <location>
        <position position="24"/>
    </location>
    <ligand>
        <name>substrate</name>
    </ligand>
</feature>
<dbReference type="InterPro" id="IPR015424">
    <property type="entry name" value="PyrdxlP-dep_Trfase"/>
</dbReference>
<evidence type="ECO:0000313" key="13">
    <source>
        <dbReference type="Proteomes" id="UP000501726"/>
    </source>
</evidence>
<feature type="binding site" evidence="9">
    <location>
        <position position="214"/>
    </location>
    <ligand>
        <name>pyridoxal 5'-phosphate</name>
        <dbReference type="ChEBI" id="CHEBI:597326"/>
    </ligand>
</feature>
<keyword evidence="7 9" id="KW-0663">Pyridoxal phosphate</keyword>
<dbReference type="Proteomes" id="UP000501726">
    <property type="component" value="Chromosome"/>
</dbReference>
<comment type="similarity">
    <text evidence="3 9">Belongs to the class-II pyridoxal-phosphate-dependent aminotransferase family. BioF subfamily.</text>
</comment>
<organism evidence="12 13">
    <name type="scientific">Thiosulfatimonas sediminis</name>
    <dbReference type="NCBI Taxonomy" id="2675054"/>
    <lineage>
        <taxon>Bacteria</taxon>
        <taxon>Pseudomonadati</taxon>
        <taxon>Pseudomonadota</taxon>
        <taxon>Gammaproteobacteria</taxon>
        <taxon>Thiotrichales</taxon>
        <taxon>Piscirickettsiaceae</taxon>
        <taxon>Thiosulfatimonas</taxon>
    </lineage>
</organism>
<proteinExistence type="inferred from homology"/>
<dbReference type="InterPro" id="IPR001917">
    <property type="entry name" value="Aminotrans_II_pyridoxalP_BS"/>
</dbReference>
<comment type="cofactor">
    <cofactor evidence="1 9 10">
        <name>pyridoxal 5'-phosphate</name>
        <dbReference type="ChEBI" id="CHEBI:597326"/>
    </cofactor>
</comment>
<evidence type="ECO:0000256" key="3">
    <source>
        <dbReference type="ARBA" id="ARBA00010008"/>
    </source>
</evidence>
<dbReference type="NCBIfam" id="TIGR00858">
    <property type="entry name" value="bioF"/>
    <property type="match status" value="1"/>
</dbReference>